<keyword evidence="5 10" id="KW-1133">Transmembrane helix</keyword>
<evidence type="ECO:0000256" key="8">
    <source>
        <dbReference type="PIRSR" id="PIRSR605150-2"/>
    </source>
</evidence>
<feature type="transmembrane region" description="Helical" evidence="10">
    <location>
        <begin position="558"/>
        <end position="575"/>
    </location>
</feature>
<dbReference type="GO" id="GO:0030244">
    <property type="term" value="P:cellulose biosynthetic process"/>
    <property type="evidence" value="ECO:0007669"/>
    <property type="project" value="InterPro"/>
</dbReference>
<keyword evidence="7" id="KW-0961">Cell wall biogenesis/degradation</keyword>
<evidence type="ECO:0000256" key="2">
    <source>
        <dbReference type="ARBA" id="ARBA00022676"/>
    </source>
</evidence>
<evidence type="ECO:0000256" key="7">
    <source>
        <dbReference type="ARBA" id="ARBA00023316"/>
    </source>
</evidence>
<keyword evidence="4 10" id="KW-0812">Transmembrane</keyword>
<feature type="binding site" evidence="8">
    <location>
        <position position="137"/>
    </location>
    <ligand>
        <name>UDP-alpha-D-glucose</name>
        <dbReference type="ChEBI" id="CHEBI:58885"/>
    </ligand>
</feature>
<dbReference type="KEGG" id="qsa:O6P43_023687"/>
<keyword evidence="12" id="KW-1185">Reference proteome</keyword>
<dbReference type="AlphaFoldDB" id="A0AAD7PJ10"/>
<dbReference type="FunFam" id="3.90.550.10:FF:000194">
    <property type="entry name" value="Cellulose synthase-like protein G2 isoform A"/>
    <property type="match status" value="1"/>
</dbReference>
<evidence type="ECO:0000256" key="6">
    <source>
        <dbReference type="ARBA" id="ARBA00023136"/>
    </source>
</evidence>
<evidence type="ECO:0000256" key="3">
    <source>
        <dbReference type="ARBA" id="ARBA00022679"/>
    </source>
</evidence>
<dbReference type="Pfam" id="PF03552">
    <property type="entry name" value="Cellulose_synt"/>
    <property type="match status" value="2"/>
</dbReference>
<evidence type="ECO:0000256" key="1">
    <source>
        <dbReference type="ARBA" id="ARBA00004127"/>
    </source>
</evidence>
<sequence>MNIFHTCTVQQPRATLNRIHSLTHFLVILVLFYYRITRLLLFTGDFQVSRFPWILMTISEFILAFIWLLTQPFRWRPVSRSVIPENIPKDINFPSVDVFICTTDPKKEPTVEVMNTVLSAMALDYPTEKLAVYLSDDGGSAVTFYAIKEACAFAKLWIPFCIKYGIKSRCPQAFFSKLSDNERLPRSEEFVAEEEEVKVNYEEFKRNVEIFAEQEENSRVVHDRSPHVEIIHSNWNIRENNEDQADLPLLVYVSREKRPSHHHRFKAGALNTLLRVSGILSNGPYILVLDCDMYCNDPTSARQAMCFHLDPQLSQNLAFVQFPQIFYNISTNDIYDAQVRSAFKTKWQGMDGIRGPIFSGTGFYLKRKAMYGNPNQDADNLLLESYKKFGMSGEFIESLKLINEQDVARKKKSLYAFLQEATLLASCSHETNTRWGKEIGFSYDCLLESTFTGYLLHCRGWTSVYLYPKRPCFLGCCPTDMKDAMIQHTKWMSEPFLVGISRFTPLLYGVSRMSILQSMCYGYFTSTPILWFPMFLYGTLPQLCLLKGIPLFPKVWDPWFAVFAAIFLSSLFQHLIEVLSSDGSIKTWWNEQRSWLIKSVSANLFGVMGAILKRLGMETKFSLSNKAMDKEKLEKYEKGKFDFQGAAMFMVPLSCLVILNTLCFFGGLWRVIIVKNIQDMFGQLFLSAFILVFSYPILEGMLTRVSKKIV</sequence>
<evidence type="ECO:0000256" key="9">
    <source>
        <dbReference type="PIRSR" id="PIRSR605150-3"/>
    </source>
</evidence>
<accession>A0AAD7PJ10</accession>
<proteinExistence type="predicted"/>
<keyword evidence="2" id="KW-0328">Glycosyltransferase</keyword>
<feature type="transmembrane region" description="Helical" evidence="10">
    <location>
        <begin position="53"/>
        <end position="70"/>
    </location>
</feature>
<dbReference type="Proteomes" id="UP001163823">
    <property type="component" value="Chromosome 9"/>
</dbReference>
<dbReference type="EMBL" id="JARAOO010000009">
    <property type="protein sequence ID" value="KAJ7957373.1"/>
    <property type="molecule type" value="Genomic_DNA"/>
</dbReference>
<comment type="caution">
    <text evidence="11">The sequence shown here is derived from an EMBL/GenBank/DDBJ whole genome shotgun (WGS) entry which is preliminary data.</text>
</comment>
<dbReference type="GO" id="GO:0071555">
    <property type="term" value="P:cell wall organization"/>
    <property type="evidence" value="ECO:0007669"/>
    <property type="project" value="UniProtKB-KW"/>
</dbReference>
<keyword evidence="6 10" id="KW-0472">Membrane</keyword>
<feature type="binding site" evidence="8">
    <location>
        <position position="107"/>
    </location>
    <ligand>
        <name>UDP-alpha-D-glucose</name>
        <dbReference type="ChEBI" id="CHEBI:58885"/>
    </ligand>
</feature>
<feature type="transmembrane region" description="Helical" evidence="10">
    <location>
        <begin position="595"/>
        <end position="612"/>
    </location>
</feature>
<evidence type="ECO:0000256" key="4">
    <source>
        <dbReference type="ARBA" id="ARBA00022692"/>
    </source>
</evidence>
<feature type="binding site" evidence="9">
    <location>
        <position position="266"/>
    </location>
    <ligand>
        <name>Mn(2+)</name>
        <dbReference type="ChEBI" id="CHEBI:29035"/>
    </ligand>
</feature>
<feature type="transmembrane region" description="Helical" evidence="10">
    <location>
        <begin position="528"/>
        <end position="546"/>
    </location>
</feature>
<organism evidence="11 12">
    <name type="scientific">Quillaja saponaria</name>
    <name type="common">Soap bark tree</name>
    <dbReference type="NCBI Taxonomy" id="32244"/>
    <lineage>
        <taxon>Eukaryota</taxon>
        <taxon>Viridiplantae</taxon>
        <taxon>Streptophyta</taxon>
        <taxon>Embryophyta</taxon>
        <taxon>Tracheophyta</taxon>
        <taxon>Spermatophyta</taxon>
        <taxon>Magnoliopsida</taxon>
        <taxon>eudicotyledons</taxon>
        <taxon>Gunneridae</taxon>
        <taxon>Pentapetalae</taxon>
        <taxon>rosids</taxon>
        <taxon>fabids</taxon>
        <taxon>Fabales</taxon>
        <taxon>Quillajaceae</taxon>
        <taxon>Quillaja</taxon>
    </lineage>
</organism>
<gene>
    <name evidence="11" type="ORF">O6P43_023687</name>
</gene>
<evidence type="ECO:0000313" key="12">
    <source>
        <dbReference type="Proteomes" id="UP001163823"/>
    </source>
</evidence>
<dbReference type="Gene3D" id="3.90.550.10">
    <property type="entry name" value="Spore Coat Polysaccharide Biosynthesis Protein SpsA, Chain A"/>
    <property type="match status" value="2"/>
</dbReference>
<feature type="binding site" evidence="8">
    <location>
        <position position="108"/>
    </location>
    <ligand>
        <name>UDP-alpha-D-glucose</name>
        <dbReference type="ChEBI" id="CHEBI:58885"/>
    </ligand>
</feature>
<feature type="transmembrane region" description="Helical" evidence="10">
    <location>
        <begin position="680"/>
        <end position="698"/>
    </location>
</feature>
<dbReference type="SUPFAM" id="SSF53448">
    <property type="entry name" value="Nucleotide-diphospho-sugar transferases"/>
    <property type="match status" value="1"/>
</dbReference>
<reference evidence="11" key="1">
    <citation type="journal article" date="2023" name="Science">
        <title>Elucidation of the pathway for biosynthesis of saponin adjuvants from the soapbark tree.</title>
        <authorList>
            <person name="Reed J."/>
            <person name="Orme A."/>
            <person name="El-Demerdash A."/>
            <person name="Owen C."/>
            <person name="Martin L.B.B."/>
            <person name="Misra R.C."/>
            <person name="Kikuchi S."/>
            <person name="Rejzek M."/>
            <person name="Martin A.C."/>
            <person name="Harkess A."/>
            <person name="Leebens-Mack J."/>
            <person name="Louveau T."/>
            <person name="Stephenson M.J."/>
            <person name="Osbourn A."/>
        </authorList>
    </citation>
    <scope>NUCLEOTIDE SEQUENCE</scope>
    <source>
        <strain evidence="11">S10</strain>
    </source>
</reference>
<name>A0AAD7PJ10_QUISA</name>
<evidence type="ECO:0000256" key="10">
    <source>
        <dbReference type="SAM" id="Phobius"/>
    </source>
</evidence>
<evidence type="ECO:0000313" key="11">
    <source>
        <dbReference type="EMBL" id="KAJ7957373.1"/>
    </source>
</evidence>
<comment type="subcellular location">
    <subcellularLocation>
        <location evidence="1">Endomembrane system</location>
        <topology evidence="1">Multi-pass membrane protein</topology>
    </subcellularLocation>
</comment>
<evidence type="ECO:0000256" key="5">
    <source>
        <dbReference type="ARBA" id="ARBA00022989"/>
    </source>
</evidence>
<dbReference type="GO" id="GO:0016020">
    <property type="term" value="C:membrane"/>
    <property type="evidence" value="ECO:0007669"/>
    <property type="project" value="InterPro"/>
</dbReference>
<dbReference type="InterPro" id="IPR005150">
    <property type="entry name" value="Cellulose_synth"/>
</dbReference>
<feature type="transmembrane region" description="Helical" evidence="10">
    <location>
        <begin position="21"/>
        <end position="41"/>
    </location>
</feature>
<protein>
    <submittedName>
        <fullName evidence="11">Cellulose synthase</fullName>
    </submittedName>
</protein>
<dbReference type="InterPro" id="IPR029044">
    <property type="entry name" value="Nucleotide-diphossugar_trans"/>
</dbReference>
<keyword evidence="3" id="KW-0808">Transferase</keyword>
<feature type="binding site" evidence="9">
    <location>
        <position position="290"/>
    </location>
    <ligand>
        <name>Mn(2+)</name>
        <dbReference type="ChEBI" id="CHEBI:29035"/>
    </ligand>
</feature>
<feature type="transmembrane region" description="Helical" evidence="10">
    <location>
        <begin position="645"/>
        <end position="668"/>
    </location>
</feature>
<dbReference type="PANTHER" id="PTHR13301">
    <property type="entry name" value="X-BOX TRANSCRIPTION FACTOR-RELATED"/>
    <property type="match status" value="1"/>
</dbReference>
<dbReference type="GO" id="GO:0012505">
    <property type="term" value="C:endomembrane system"/>
    <property type="evidence" value="ECO:0007669"/>
    <property type="project" value="UniProtKB-SubCell"/>
</dbReference>
<dbReference type="GO" id="GO:0016760">
    <property type="term" value="F:cellulose synthase (UDP-forming) activity"/>
    <property type="evidence" value="ECO:0007669"/>
    <property type="project" value="InterPro"/>
</dbReference>